<gene>
    <name evidence="3" type="ORF">HAZT_HAZT011808</name>
</gene>
<dbReference type="GO" id="GO:0071897">
    <property type="term" value="P:DNA biosynthetic process"/>
    <property type="evidence" value="ECO:0007669"/>
    <property type="project" value="UniProtKB-ARBA"/>
</dbReference>
<keyword evidence="1" id="KW-0479">Metal-binding</keyword>
<accession>A0A6A0H2Q3</accession>
<dbReference type="InterPro" id="IPR043128">
    <property type="entry name" value="Rev_trsase/Diguanyl_cyclase"/>
</dbReference>
<name>A0A6A0H2Q3_HYAAZ</name>
<dbReference type="Gene3D" id="3.30.70.270">
    <property type="match status" value="1"/>
</dbReference>
<dbReference type="OrthoDB" id="7555193at2759"/>
<dbReference type="PANTHER" id="PTHR47331:SF4">
    <property type="entry name" value="PEPTIDASE S1 DOMAIN-CONTAINING PROTEIN"/>
    <property type="match status" value="1"/>
</dbReference>
<reference evidence="3" key="2">
    <citation type="journal article" date="2018" name="Environ. Sci. Technol.">
        <title>The Toxicogenome of Hyalella azteca: A Model for Sediment Ecotoxicology and Evolutionary Toxicology.</title>
        <authorList>
            <person name="Poynton H.C."/>
            <person name="Hasenbein S."/>
            <person name="Benoit J.B."/>
            <person name="Sepulveda M.S."/>
            <person name="Poelchau M.F."/>
            <person name="Hughes D.S.T."/>
            <person name="Murali S.C."/>
            <person name="Chen S."/>
            <person name="Glastad K.M."/>
            <person name="Goodisman M.A.D."/>
            <person name="Werren J.H."/>
            <person name="Vineis J.H."/>
            <person name="Bowen J.L."/>
            <person name="Friedrich M."/>
            <person name="Jones J."/>
            <person name="Robertson H.M."/>
            <person name="Feyereisen R."/>
            <person name="Mechler-Hickson A."/>
            <person name="Mathers N."/>
            <person name="Lee C.E."/>
            <person name="Colbourne J.K."/>
            <person name="Biales A."/>
            <person name="Johnston J.S."/>
            <person name="Wellborn G.A."/>
            <person name="Rosendale A.J."/>
            <person name="Cridge A.G."/>
            <person name="Munoz-Torres M.C."/>
            <person name="Bain P.A."/>
            <person name="Manny A.R."/>
            <person name="Major K.M."/>
            <person name="Lambert F.N."/>
            <person name="Vulpe C.D."/>
            <person name="Tuck P."/>
            <person name="Blalock B.J."/>
            <person name="Lin Y.Y."/>
            <person name="Smith M.E."/>
            <person name="Ochoa-Acuna H."/>
            <person name="Chen M.M."/>
            <person name="Childers C.P."/>
            <person name="Qu J."/>
            <person name="Dugan S."/>
            <person name="Lee S.L."/>
            <person name="Chao H."/>
            <person name="Dinh H."/>
            <person name="Han Y."/>
            <person name="Doddapaneni H."/>
            <person name="Worley K.C."/>
            <person name="Muzny D.M."/>
            <person name="Gibbs R.A."/>
            <person name="Richards S."/>
        </authorList>
    </citation>
    <scope>NUCLEOTIDE SEQUENCE</scope>
    <source>
        <strain evidence="3">HAZT.00-mixed</strain>
        <tissue evidence="3">Whole organism</tissue>
    </source>
</reference>
<sequence>MSSVNPLNSPKELMNIVKKLPFKMREAWRRKTHNLSKKGKTVKFDDLVDFVRDEASLLKQPIFSNIADASIAKAKPSGATKKLSLVTSAEAQKDLQNSTNGKQTCPCCKKDNHTIDNCFFFKKKSTKEKKDFIKRSGRCFACLKENHFSKNCPKRSTCSTCGESHPTALHRAADKLVLAPDIPTADHVRMFPQLKEVPFNFVNVEIGLLIGLDVPCLIRPQEVVSGADDEPYASLHSLGWALNGPVDTSADTTNNFRTIVDQSDIENCFEQMYAQDFVDVYSSKADLSVEDVKWEKLRVPQEQLQYEPGEAWFLVHHAVFHKTKKNIRVVFDCSLKYCGVSLNDNLLQGPDLTNLLLGVLLRFRQGPVASMADIEKMYYQVRVPQKHSNLMRFFWYDDEGKPVEYRLRVHVFGARSSPSVASFALSRAALDAHRWSAAAKTAVQRIFYVDDFLLSSSDPAAAELLCGEVKGLLAEGGFNLTGFKGNYKNSDLKWFLPAVTGAALDRVLGVLWNLSDDTFEYKLNY</sequence>
<keyword evidence="1" id="KW-0863">Zinc-finger</keyword>
<dbReference type="Gene3D" id="4.10.60.10">
    <property type="entry name" value="Zinc finger, CCHC-type"/>
    <property type="match status" value="1"/>
</dbReference>
<dbReference type="PROSITE" id="PS50158">
    <property type="entry name" value="ZF_CCHC"/>
    <property type="match status" value="1"/>
</dbReference>
<dbReference type="GO" id="GO:0003676">
    <property type="term" value="F:nucleic acid binding"/>
    <property type="evidence" value="ECO:0007669"/>
    <property type="project" value="InterPro"/>
</dbReference>
<organism evidence="3">
    <name type="scientific">Hyalella azteca</name>
    <name type="common">Amphipod</name>
    <dbReference type="NCBI Taxonomy" id="294128"/>
    <lineage>
        <taxon>Eukaryota</taxon>
        <taxon>Metazoa</taxon>
        <taxon>Ecdysozoa</taxon>
        <taxon>Arthropoda</taxon>
        <taxon>Crustacea</taxon>
        <taxon>Multicrustacea</taxon>
        <taxon>Malacostraca</taxon>
        <taxon>Eumalacostraca</taxon>
        <taxon>Peracarida</taxon>
        <taxon>Amphipoda</taxon>
        <taxon>Senticaudata</taxon>
        <taxon>Talitrida</taxon>
        <taxon>Talitroidea</taxon>
        <taxon>Hyalellidae</taxon>
        <taxon>Hyalella</taxon>
    </lineage>
</organism>
<dbReference type="AlphaFoldDB" id="A0A6A0H2Q3"/>
<dbReference type="PANTHER" id="PTHR47331">
    <property type="entry name" value="PHD-TYPE DOMAIN-CONTAINING PROTEIN"/>
    <property type="match status" value="1"/>
</dbReference>
<evidence type="ECO:0000256" key="1">
    <source>
        <dbReference type="PROSITE-ProRule" id="PRU00047"/>
    </source>
</evidence>
<feature type="domain" description="CCHC-type" evidence="2">
    <location>
        <begin position="138"/>
        <end position="154"/>
    </location>
</feature>
<dbReference type="EMBL" id="JQDR03008259">
    <property type="protein sequence ID" value="KAA0197408.1"/>
    <property type="molecule type" value="Genomic_DNA"/>
</dbReference>
<evidence type="ECO:0000313" key="3">
    <source>
        <dbReference type="EMBL" id="KAA0197408.1"/>
    </source>
</evidence>
<dbReference type="InterPro" id="IPR001878">
    <property type="entry name" value="Znf_CCHC"/>
</dbReference>
<reference evidence="3" key="1">
    <citation type="submission" date="2014-08" db="EMBL/GenBank/DDBJ databases">
        <authorList>
            <person name="Murali S."/>
            <person name="Richards S."/>
            <person name="Bandaranaike D."/>
            <person name="Bellair M."/>
            <person name="Blankenburg K."/>
            <person name="Chao H."/>
            <person name="Dinh H."/>
            <person name="Doddapaneni H."/>
            <person name="Dugan-Rocha S."/>
            <person name="Elkadiri S."/>
            <person name="Gnanaolivu R."/>
            <person name="Hughes D."/>
            <person name="Lee S."/>
            <person name="Li M."/>
            <person name="Ming W."/>
            <person name="Munidasa M."/>
            <person name="Muniz J."/>
            <person name="Nguyen L."/>
            <person name="Osuji N."/>
            <person name="Pu L.-L."/>
            <person name="Puazo M."/>
            <person name="Skinner E."/>
            <person name="Qu C."/>
            <person name="Quiroz J."/>
            <person name="Raj R."/>
            <person name="Weissenberger G."/>
            <person name="Xin Y."/>
            <person name="Zou X."/>
            <person name="Han Y."/>
            <person name="Worley K."/>
            <person name="Muzny D."/>
            <person name="Gibbs R."/>
        </authorList>
    </citation>
    <scope>NUCLEOTIDE SEQUENCE</scope>
    <source>
        <strain evidence="3">HAZT.00-mixed</strain>
        <tissue evidence="3">Whole organism</tissue>
    </source>
</reference>
<proteinExistence type="predicted"/>
<dbReference type="SUPFAM" id="SSF56672">
    <property type="entry name" value="DNA/RNA polymerases"/>
    <property type="match status" value="1"/>
</dbReference>
<dbReference type="GO" id="GO:0008270">
    <property type="term" value="F:zinc ion binding"/>
    <property type="evidence" value="ECO:0007669"/>
    <property type="project" value="UniProtKB-KW"/>
</dbReference>
<dbReference type="Proteomes" id="UP000711488">
    <property type="component" value="Unassembled WGS sequence"/>
</dbReference>
<keyword evidence="1" id="KW-0862">Zinc</keyword>
<dbReference type="Gene3D" id="3.10.10.10">
    <property type="entry name" value="HIV Type 1 Reverse Transcriptase, subunit A, domain 1"/>
    <property type="match status" value="1"/>
</dbReference>
<reference evidence="3" key="3">
    <citation type="submission" date="2019-06" db="EMBL/GenBank/DDBJ databases">
        <authorList>
            <person name="Poynton C."/>
            <person name="Hasenbein S."/>
            <person name="Benoit J.B."/>
            <person name="Sepulveda M.S."/>
            <person name="Poelchau M.F."/>
            <person name="Murali S.C."/>
            <person name="Chen S."/>
            <person name="Glastad K.M."/>
            <person name="Werren J.H."/>
            <person name="Vineis J.H."/>
            <person name="Bowen J.L."/>
            <person name="Friedrich M."/>
            <person name="Jones J."/>
            <person name="Robertson H.M."/>
            <person name="Feyereisen R."/>
            <person name="Mechler-Hickson A."/>
            <person name="Mathers N."/>
            <person name="Lee C.E."/>
            <person name="Colbourne J.K."/>
            <person name="Biales A."/>
            <person name="Johnston J.S."/>
            <person name="Wellborn G.A."/>
            <person name="Rosendale A.J."/>
            <person name="Cridge A.G."/>
            <person name="Munoz-Torres M.C."/>
            <person name="Bain P.A."/>
            <person name="Manny A.R."/>
            <person name="Major K.M."/>
            <person name="Lambert F.N."/>
            <person name="Vulpe C.D."/>
            <person name="Tuck P."/>
            <person name="Blalock B.J."/>
            <person name="Lin Y.-Y."/>
            <person name="Smith M.E."/>
            <person name="Ochoa-Acuna H."/>
            <person name="Chen M.-J.M."/>
            <person name="Childers C.P."/>
            <person name="Qu J."/>
            <person name="Dugan S."/>
            <person name="Lee S.L."/>
            <person name="Chao H."/>
            <person name="Dinh H."/>
            <person name="Han Y."/>
            <person name="Doddapaneni H."/>
            <person name="Worley K.C."/>
            <person name="Muzny D.M."/>
            <person name="Gibbs R.A."/>
            <person name="Richards S."/>
        </authorList>
    </citation>
    <scope>NUCLEOTIDE SEQUENCE</scope>
    <source>
        <strain evidence="3">HAZT.00-mixed</strain>
        <tissue evidence="3">Whole organism</tissue>
    </source>
</reference>
<protein>
    <recommendedName>
        <fullName evidence="2">CCHC-type domain-containing protein</fullName>
    </recommendedName>
</protein>
<dbReference type="InterPro" id="IPR043502">
    <property type="entry name" value="DNA/RNA_pol_sf"/>
</dbReference>
<comment type="caution">
    <text evidence="3">The sequence shown here is derived from an EMBL/GenBank/DDBJ whole genome shotgun (WGS) entry which is preliminary data.</text>
</comment>
<evidence type="ECO:0000259" key="2">
    <source>
        <dbReference type="PROSITE" id="PS50158"/>
    </source>
</evidence>
<dbReference type="SMART" id="SM00343">
    <property type="entry name" value="ZnF_C2HC"/>
    <property type="match status" value="1"/>
</dbReference>